<dbReference type="EMBL" id="GBRH01227599">
    <property type="protein sequence ID" value="JAD70296.1"/>
    <property type="molecule type" value="Transcribed_RNA"/>
</dbReference>
<accession>A0A0A9C3Y0</accession>
<evidence type="ECO:0000313" key="1">
    <source>
        <dbReference type="EMBL" id="JAD70296.1"/>
    </source>
</evidence>
<organism evidence="1">
    <name type="scientific">Arundo donax</name>
    <name type="common">Giant reed</name>
    <name type="synonym">Donax arundinaceus</name>
    <dbReference type="NCBI Taxonomy" id="35708"/>
    <lineage>
        <taxon>Eukaryota</taxon>
        <taxon>Viridiplantae</taxon>
        <taxon>Streptophyta</taxon>
        <taxon>Embryophyta</taxon>
        <taxon>Tracheophyta</taxon>
        <taxon>Spermatophyta</taxon>
        <taxon>Magnoliopsida</taxon>
        <taxon>Liliopsida</taxon>
        <taxon>Poales</taxon>
        <taxon>Poaceae</taxon>
        <taxon>PACMAD clade</taxon>
        <taxon>Arundinoideae</taxon>
        <taxon>Arundineae</taxon>
        <taxon>Arundo</taxon>
    </lineage>
</organism>
<dbReference type="AlphaFoldDB" id="A0A0A9C3Y0"/>
<sequence length="44" mass="4688">MQIQELGGACFSLGTRLGARNLFVVLLQLHGLIAYRTAGNSRAA</sequence>
<reference evidence="1" key="2">
    <citation type="journal article" date="2015" name="Data Brief">
        <title>Shoot transcriptome of the giant reed, Arundo donax.</title>
        <authorList>
            <person name="Barrero R.A."/>
            <person name="Guerrero F.D."/>
            <person name="Moolhuijzen P."/>
            <person name="Goolsby J.A."/>
            <person name="Tidwell J."/>
            <person name="Bellgard S.E."/>
            <person name="Bellgard M.I."/>
        </authorList>
    </citation>
    <scope>NUCLEOTIDE SEQUENCE</scope>
    <source>
        <tissue evidence="1">Shoot tissue taken approximately 20 cm above the soil surface</tissue>
    </source>
</reference>
<protein>
    <submittedName>
        <fullName evidence="1">Uncharacterized protein</fullName>
    </submittedName>
</protein>
<reference evidence="1" key="1">
    <citation type="submission" date="2014-09" db="EMBL/GenBank/DDBJ databases">
        <authorList>
            <person name="Magalhaes I.L.F."/>
            <person name="Oliveira U."/>
            <person name="Santos F.R."/>
            <person name="Vidigal T.H.D.A."/>
            <person name="Brescovit A.D."/>
            <person name="Santos A.J."/>
        </authorList>
    </citation>
    <scope>NUCLEOTIDE SEQUENCE</scope>
    <source>
        <tissue evidence="1">Shoot tissue taken approximately 20 cm above the soil surface</tissue>
    </source>
</reference>
<name>A0A0A9C3Y0_ARUDO</name>
<proteinExistence type="predicted"/>